<keyword evidence="3 11" id="KW-0853">WD repeat</keyword>
<feature type="region of interest" description="Disordered" evidence="12">
    <location>
        <begin position="1"/>
        <end position="56"/>
    </location>
</feature>
<evidence type="ECO:0000256" key="2">
    <source>
        <dbReference type="ARBA" id="ARBA00022448"/>
    </source>
</evidence>
<evidence type="ECO:0000256" key="4">
    <source>
        <dbReference type="ARBA" id="ARBA00022692"/>
    </source>
</evidence>
<dbReference type="Proteomes" id="UP001291623">
    <property type="component" value="Unassembled WGS sequence"/>
</dbReference>
<name>A0AAE1SGJ1_9SOLA</name>
<dbReference type="AlphaFoldDB" id="A0AAE1SGJ1"/>
<keyword evidence="8" id="KW-0653">Protein transport</keyword>
<dbReference type="PROSITE" id="PS50082">
    <property type="entry name" value="WD_REPEATS_2"/>
    <property type="match status" value="1"/>
</dbReference>
<dbReference type="Pfam" id="PF00400">
    <property type="entry name" value="WD40"/>
    <property type="match status" value="1"/>
</dbReference>
<evidence type="ECO:0000313" key="15">
    <source>
        <dbReference type="EMBL" id="KAK4369331.1"/>
    </source>
</evidence>
<evidence type="ECO:0000256" key="10">
    <source>
        <dbReference type="ARBA" id="ARBA00023136"/>
    </source>
</evidence>
<sequence length="389" mass="42043">MADSANSKNYGVPIYGAGWVPPSALRSAVEPPPADDEKDDGDKSSPGSYVVLSGGGGEGNSGIRNALIVAQFDFDSNVLSDEPVARLGTGGDLPYRMAVHPGGEGLICSLPKSCRWFDWDFQRAENRSLGLISSERVLEPLQDIGQQLALTFNNEGSLLAVGGEDGKLRVYKWPSMENILDQDNAHASVKDLDFSPDGKFLASVGSGPCRIWDVSKSTSVASLKKENDEIFGSCKFSPINDENQVLYIITMRDQGGSVSKWSTTTWKRIKSKRVVRDPICAFNVSANGKLLAVGTIEGDVLIVSSNNFQVHNVVKKAHLGLVTTLKFSEDSRALLSASMDSRVRVTIMKEEKKSGVSLWIVILVLLIAIAVFYAASNGILPVELNSIFK</sequence>
<dbReference type="InterPro" id="IPR015943">
    <property type="entry name" value="WD40/YVTN_repeat-like_dom_sf"/>
</dbReference>
<keyword evidence="7" id="KW-0931">ER-Golgi transport</keyword>
<keyword evidence="10 13" id="KW-0472">Membrane</keyword>
<dbReference type="PANTHER" id="PTHR23284:SF0">
    <property type="entry name" value="PROLACTIN REGULATORY ELEMENT-BINDING PROTEIN"/>
    <property type="match status" value="1"/>
</dbReference>
<evidence type="ECO:0000256" key="5">
    <source>
        <dbReference type="ARBA" id="ARBA00022737"/>
    </source>
</evidence>
<dbReference type="EMBL" id="JAVYJV010000006">
    <property type="protein sequence ID" value="KAK4369331.1"/>
    <property type="molecule type" value="Genomic_DNA"/>
</dbReference>
<dbReference type="InterPro" id="IPR024977">
    <property type="entry name" value="Apc4-like_WD40_dom"/>
</dbReference>
<keyword evidence="5" id="KW-0677">Repeat</keyword>
<dbReference type="FunFam" id="2.130.10.10:FF:000612">
    <property type="entry name" value="SEC12-like protein 2"/>
    <property type="match status" value="1"/>
</dbReference>
<evidence type="ECO:0000256" key="6">
    <source>
        <dbReference type="ARBA" id="ARBA00022824"/>
    </source>
</evidence>
<accession>A0AAE1SGJ1</accession>
<dbReference type="GO" id="GO:0015031">
    <property type="term" value="P:protein transport"/>
    <property type="evidence" value="ECO:0007669"/>
    <property type="project" value="UniProtKB-KW"/>
</dbReference>
<keyword evidence="6" id="KW-0256">Endoplasmic reticulum</keyword>
<dbReference type="GO" id="GO:0005085">
    <property type="term" value="F:guanyl-nucleotide exchange factor activity"/>
    <property type="evidence" value="ECO:0007669"/>
    <property type="project" value="InterPro"/>
</dbReference>
<dbReference type="PANTHER" id="PTHR23284">
    <property type="entry name" value="PROLACTIN REGULATORY ELEMENT BINDING PROTEIN"/>
    <property type="match status" value="1"/>
</dbReference>
<keyword evidence="2" id="KW-0813">Transport</keyword>
<protein>
    <recommendedName>
        <fullName evidence="14">Anaphase-promoting complex subunit 4-like WD40 domain-containing protein</fullName>
    </recommendedName>
</protein>
<dbReference type="GO" id="GO:0006888">
    <property type="term" value="P:endoplasmic reticulum to Golgi vesicle-mediated transport"/>
    <property type="evidence" value="ECO:0007669"/>
    <property type="project" value="TreeGrafter"/>
</dbReference>
<evidence type="ECO:0000256" key="13">
    <source>
        <dbReference type="SAM" id="Phobius"/>
    </source>
</evidence>
<dbReference type="InterPro" id="IPR001680">
    <property type="entry name" value="WD40_rpt"/>
</dbReference>
<evidence type="ECO:0000256" key="7">
    <source>
        <dbReference type="ARBA" id="ARBA00022892"/>
    </source>
</evidence>
<reference evidence="15" key="1">
    <citation type="submission" date="2023-12" db="EMBL/GenBank/DDBJ databases">
        <title>Genome assembly of Anisodus tanguticus.</title>
        <authorList>
            <person name="Wang Y.-J."/>
        </authorList>
    </citation>
    <scope>NUCLEOTIDE SEQUENCE</scope>
    <source>
        <strain evidence="15">KB-2021</strain>
        <tissue evidence="15">Leaf</tissue>
    </source>
</reference>
<dbReference type="GO" id="GO:0005789">
    <property type="term" value="C:endoplasmic reticulum membrane"/>
    <property type="evidence" value="ECO:0007669"/>
    <property type="project" value="UniProtKB-SubCell"/>
</dbReference>
<evidence type="ECO:0000256" key="1">
    <source>
        <dbReference type="ARBA" id="ARBA00004389"/>
    </source>
</evidence>
<dbReference type="SUPFAM" id="SSF50998">
    <property type="entry name" value="Quinoprotein alcohol dehydrogenase-like"/>
    <property type="match status" value="1"/>
</dbReference>
<keyword evidence="9 13" id="KW-1133">Transmembrane helix</keyword>
<proteinExistence type="predicted"/>
<dbReference type="Gene3D" id="2.130.10.10">
    <property type="entry name" value="YVTN repeat-like/Quinoprotein amine dehydrogenase"/>
    <property type="match status" value="1"/>
</dbReference>
<keyword evidence="4 13" id="KW-0812">Transmembrane</keyword>
<feature type="domain" description="Anaphase-promoting complex subunit 4-like WD40" evidence="14">
    <location>
        <begin position="151"/>
        <end position="230"/>
    </location>
</feature>
<dbReference type="SMART" id="SM00320">
    <property type="entry name" value="WD40"/>
    <property type="match status" value="4"/>
</dbReference>
<comment type="subcellular location">
    <subcellularLocation>
        <location evidence="1">Endoplasmic reticulum membrane</location>
        <topology evidence="1">Single-pass membrane protein</topology>
    </subcellularLocation>
</comment>
<dbReference type="GO" id="GO:0003400">
    <property type="term" value="P:regulation of COPII vesicle coating"/>
    <property type="evidence" value="ECO:0007669"/>
    <property type="project" value="TreeGrafter"/>
</dbReference>
<keyword evidence="16" id="KW-1185">Reference proteome</keyword>
<dbReference type="InterPro" id="IPR011047">
    <property type="entry name" value="Quinoprotein_ADH-like_sf"/>
</dbReference>
<evidence type="ECO:0000256" key="11">
    <source>
        <dbReference type="PROSITE-ProRule" id="PRU00221"/>
    </source>
</evidence>
<evidence type="ECO:0000256" key="8">
    <source>
        <dbReference type="ARBA" id="ARBA00022927"/>
    </source>
</evidence>
<dbReference type="InterPro" id="IPR045260">
    <property type="entry name" value="Sec12-like"/>
</dbReference>
<feature type="transmembrane region" description="Helical" evidence="13">
    <location>
        <begin position="356"/>
        <end position="375"/>
    </location>
</feature>
<dbReference type="Pfam" id="PF12894">
    <property type="entry name" value="ANAPC4_WD40"/>
    <property type="match status" value="1"/>
</dbReference>
<evidence type="ECO:0000313" key="16">
    <source>
        <dbReference type="Proteomes" id="UP001291623"/>
    </source>
</evidence>
<evidence type="ECO:0000256" key="3">
    <source>
        <dbReference type="ARBA" id="ARBA00022574"/>
    </source>
</evidence>
<organism evidence="15 16">
    <name type="scientific">Anisodus tanguticus</name>
    <dbReference type="NCBI Taxonomy" id="243964"/>
    <lineage>
        <taxon>Eukaryota</taxon>
        <taxon>Viridiplantae</taxon>
        <taxon>Streptophyta</taxon>
        <taxon>Embryophyta</taxon>
        <taxon>Tracheophyta</taxon>
        <taxon>Spermatophyta</taxon>
        <taxon>Magnoliopsida</taxon>
        <taxon>eudicotyledons</taxon>
        <taxon>Gunneridae</taxon>
        <taxon>Pentapetalae</taxon>
        <taxon>asterids</taxon>
        <taxon>lamiids</taxon>
        <taxon>Solanales</taxon>
        <taxon>Solanaceae</taxon>
        <taxon>Solanoideae</taxon>
        <taxon>Hyoscyameae</taxon>
        <taxon>Anisodus</taxon>
    </lineage>
</organism>
<evidence type="ECO:0000256" key="12">
    <source>
        <dbReference type="SAM" id="MobiDB-lite"/>
    </source>
</evidence>
<feature type="repeat" description="WD" evidence="11">
    <location>
        <begin position="315"/>
        <end position="345"/>
    </location>
</feature>
<evidence type="ECO:0000256" key="9">
    <source>
        <dbReference type="ARBA" id="ARBA00022989"/>
    </source>
</evidence>
<evidence type="ECO:0000259" key="14">
    <source>
        <dbReference type="Pfam" id="PF12894"/>
    </source>
</evidence>
<gene>
    <name evidence="15" type="ORF">RND71_013123</name>
</gene>
<comment type="caution">
    <text evidence="15">The sequence shown here is derived from an EMBL/GenBank/DDBJ whole genome shotgun (WGS) entry which is preliminary data.</text>
</comment>